<dbReference type="Gene3D" id="2.40.160.20">
    <property type="match status" value="1"/>
</dbReference>
<gene>
    <name evidence="1" type="ORF">G3O08_04405</name>
</gene>
<dbReference type="AlphaFoldDB" id="A0A7K3WM73"/>
<accession>A0A7K3WM73</accession>
<protein>
    <submittedName>
        <fullName evidence="1">Outer membrane beta-barrel protein</fullName>
    </submittedName>
</protein>
<comment type="caution">
    <text evidence="1">The sequence shown here is derived from an EMBL/GenBank/DDBJ whole genome shotgun (WGS) entry which is preliminary data.</text>
</comment>
<evidence type="ECO:0000313" key="2">
    <source>
        <dbReference type="Proteomes" id="UP000486602"/>
    </source>
</evidence>
<proteinExistence type="predicted"/>
<organism evidence="1 2">
    <name type="scientific">Cryomorpha ignava</name>
    <dbReference type="NCBI Taxonomy" id="101383"/>
    <lineage>
        <taxon>Bacteria</taxon>
        <taxon>Pseudomonadati</taxon>
        <taxon>Bacteroidota</taxon>
        <taxon>Flavobacteriia</taxon>
        <taxon>Flavobacteriales</taxon>
        <taxon>Cryomorphaceae</taxon>
        <taxon>Cryomorpha</taxon>
    </lineage>
</organism>
<dbReference type="InterPro" id="IPR011250">
    <property type="entry name" value="OMP/PagP_B-barrel"/>
</dbReference>
<evidence type="ECO:0000313" key="1">
    <source>
        <dbReference type="EMBL" id="NEN22747.1"/>
    </source>
</evidence>
<keyword evidence="2" id="KW-1185">Reference proteome</keyword>
<dbReference type="EMBL" id="JAAGVY010000005">
    <property type="protein sequence ID" value="NEN22747.1"/>
    <property type="molecule type" value="Genomic_DNA"/>
</dbReference>
<dbReference type="RefSeq" id="WP_163283473.1">
    <property type="nucleotide sequence ID" value="NZ_JAAGVY010000005.1"/>
</dbReference>
<name>A0A7K3WM73_9FLAO</name>
<dbReference type="Proteomes" id="UP000486602">
    <property type="component" value="Unassembled WGS sequence"/>
</dbReference>
<reference evidence="1 2" key="1">
    <citation type="submission" date="2020-02" db="EMBL/GenBank/DDBJ databases">
        <title>Out from the shadows clarifying the taxonomy of the family Cryomorphaceae and related taxa by utilizing the GTDB taxonomic framework.</title>
        <authorList>
            <person name="Bowman J.P."/>
        </authorList>
    </citation>
    <scope>NUCLEOTIDE SEQUENCE [LARGE SCALE GENOMIC DNA]</scope>
    <source>
        <strain evidence="1 2">QSSC 1-22</strain>
    </source>
</reference>
<sequence>MPSFFLRIKAAYVVCWILLATSVFFIPKFTNAQLADVYLNVGGSYTVFLRKGDIQVGKSILSPEMGVGLSFYINDKQNWKIKSEFKYSGRNYNTTFPQTEFQFRAWGLQLNGLAEYPFSQKCSGEAGIGVYFYQTFLFENGVIKLLGDQSKSVDLNLIAGVNYQIYESLFIGFRTSLGLIPMVKVKAVGKFGEMDGKQHLLNAFTPELFLRVKLYRRNKV</sequence>
<dbReference type="SUPFAM" id="SSF56925">
    <property type="entry name" value="OMPA-like"/>
    <property type="match status" value="1"/>
</dbReference>